<dbReference type="STRING" id="351605.Gura_1555"/>
<evidence type="ECO:0000259" key="4">
    <source>
        <dbReference type="PROSITE" id="PS50995"/>
    </source>
</evidence>
<protein>
    <submittedName>
        <fullName evidence="5">Transcriptional regulator, MarR family</fullName>
    </submittedName>
</protein>
<keyword evidence="1" id="KW-0805">Transcription regulation</keyword>
<dbReference type="SUPFAM" id="SSF46785">
    <property type="entry name" value="Winged helix' DNA-binding domain"/>
    <property type="match status" value="1"/>
</dbReference>
<feature type="domain" description="HTH marR-type" evidence="4">
    <location>
        <begin position="1"/>
        <end position="139"/>
    </location>
</feature>
<dbReference type="PROSITE" id="PS50995">
    <property type="entry name" value="HTH_MARR_2"/>
    <property type="match status" value="1"/>
</dbReference>
<dbReference type="KEGG" id="gur:Gura_1555"/>
<evidence type="ECO:0000313" key="6">
    <source>
        <dbReference type="Proteomes" id="UP000006695"/>
    </source>
</evidence>
<dbReference type="GO" id="GO:0003700">
    <property type="term" value="F:DNA-binding transcription factor activity"/>
    <property type="evidence" value="ECO:0007669"/>
    <property type="project" value="InterPro"/>
</dbReference>
<dbReference type="GO" id="GO:0003677">
    <property type="term" value="F:DNA binding"/>
    <property type="evidence" value="ECO:0007669"/>
    <property type="project" value="UniProtKB-KW"/>
</dbReference>
<keyword evidence="3" id="KW-0804">Transcription</keyword>
<dbReference type="Pfam" id="PF01047">
    <property type="entry name" value="MarR"/>
    <property type="match status" value="1"/>
</dbReference>
<dbReference type="InterPro" id="IPR036388">
    <property type="entry name" value="WH-like_DNA-bd_sf"/>
</dbReference>
<dbReference type="Proteomes" id="UP000006695">
    <property type="component" value="Chromosome"/>
</dbReference>
<proteinExistence type="predicted"/>
<accession>A5GE97</accession>
<dbReference type="EMBL" id="CP000698">
    <property type="protein sequence ID" value="ABQ25752.1"/>
    <property type="molecule type" value="Genomic_DNA"/>
</dbReference>
<gene>
    <name evidence="5" type="ordered locus">Gura_1555</name>
</gene>
<evidence type="ECO:0000313" key="5">
    <source>
        <dbReference type="EMBL" id="ABQ25752.1"/>
    </source>
</evidence>
<organism evidence="5 6">
    <name type="scientific">Geotalea uraniireducens (strain Rf4)</name>
    <name type="common">Geobacter uraniireducens</name>
    <dbReference type="NCBI Taxonomy" id="351605"/>
    <lineage>
        <taxon>Bacteria</taxon>
        <taxon>Pseudomonadati</taxon>
        <taxon>Thermodesulfobacteriota</taxon>
        <taxon>Desulfuromonadia</taxon>
        <taxon>Geobacterales</taxon>
        <taxon>Geobacteraceae</taxon>
        <taxon>Geotalea</taxon>
    </lineage>
</organism>
<dbReference type="SMART" id="SM00347">
    <property type="entry name" value="HTH_MARR"/>
    <property type="match status" value="1"/>
</dbReference>
<evidence type="ECO:0000256" key="3">
    <source>
        <dbReference type="ARBA" id="ARBA00023163"/>
    </source>
</evidence>
<dbReference type="AlphaFoldDB" id="A5GE97"/>
<evidence type="ECO:0000256" key="2">
    <source>
        <dbReference type="ARBA" id="ARBA00023125"/>
    </source>
</evidence>
<dbReference type="Gene3D" id="1.10.10.10">
    <property type="entry name" value="Winged helix-like DNA-binding domain superfamily/Winged helix DNA-binding domain"/>
    <property type="match status" value="1"/>
</dbReference>
<sequence>MKNRRQGGFLIAKIHQLAGRIFSRKLKKYEIADINPAQGRILFVLWENDGISIQELAVKTSLGKSTLTSMLDRLEETGHLTRVPSSDDRRKILIKLTEKDRALRNQYARVSEDMTELFYSGFSAAEIDMFEGFLQRILGNLQGFETKEQACRLDSDK</sequence>
<dbReference type="PRINTS" id="PR00598">
    <property type="entry name" value="HTHMARR"/>
</dbReference>
<dbReference type="InterPro" id="IPR036390">
    <property type="entry name" value="WH_DNA-bd_sf"/>
</dbReference>
<dbReference type="PANTHER" id="PTHR42756:SF1">
    <property type="entry name" value="TRANSCRIPTIONAL REPRESSOR OF EMRAB OPERON"/>
    <property type="match status" value="1"/>
</dbReference>
<dbReference type="HOGENOM" id="CLU_083287_18_3_7"/>
<dbReference type="PANTHER" id="PTHR42756">
    <property type="entry name" value="TRANSCRIPTIONAL REGULATOR, MARR"/>
    <property type="match status" value="1"/>
</dbReference>
<dbReference type="InterPro" id="IPR000835">
    <property type="entry name" value="HTH_MarR-typ"/>
</dbReference>
<keyword evidence="2" id="KW-0238">DNA-binding</keyword>
<dbReference type="RefSeq" id="WP_011938463.1">
    <property type="nucleotide sequence ID" value="NC_009483.1"/>
</dbReference>
<reference evidence="5 6" key="1">
    <citation type="submission" date="2007-05" db="EMBL/GenBank/DDBJ databases">
        <title>Complete sequence of Geobacter uraniireducens Rf4.</title>
        <authorList>
            <consortium name="US DOE Joint Genome Institute"/>
            <person name="Copeland A."/>
            <person name="Lucas S."/>
            <person name="Lapidus A."/>
            <person name="Barry K."/>
            <person name="Detter J.C."/>
            <person name="Glavina del Rio T."/>
            <person name="Hammon N."/>
            <person name="Israni S."/>
            <person name="Dalin E."/>
            <person name="Tice H."/>
            <person name="Pitluck S."/>
            <person name="Chertkov O."/>
            <person name="Brettin T."/>
            <person name="Bruce D."/>
            <person name="Han C."/>
            <person name="Schmutz J."/>
            <person name="Larimer F."/>
            <person name="Land M."/>
            <person name="Hauser L."/>
            <person name="Kyrpides N."/>
            <person name="Mikhailova N."/>
            <person name="Shelobolina E."/>
            <person name="Aklujkar M."/>
            <person name="Lovley D."/>
            <person name="Richardson P."/>
        </authorList>
    </citation>
    <scope>NUCLEOTIDE SEQUENCE [LARGE SCALE GENOMIC DNA]</scope>
    <source>
        <strain evidence="5 6">Rf4</strain>
    </source>
</reference>
<name>A5GE97_GEOUR</name>
<keyword evidence="6" id="KW-1185">Reference proteome</keyword>
<dbReference type="OrthoDB" id="195851at2"/>
<evidence type="ECO:0000256" key="1">
    <source>
        <dbReference type="ARBA" id="ARBA00023015"/>
    </source>
</evidence>